<dbReference type="EMBL" id="JBEPIJ010000015">
    <property type="protein sequence ID" value="MES0874834.1"/>
    <property type="molecule type" value="Genomic_DNA"/>
</dbReference>
<evidence type="ECO:0000313" key="3">
    <source>
        <dbReference type="Proteomes" id="UP001465331"/>
    </source>
</evidence>
<evidence type="ECO:0000313" key="2">
    <source>
        <dbReference type="EMBL" id="MES0874834.1"/>
    </source>
</evidence>
<organism evidence="2 3">
    <name type="scientific">Sinimarinibacterium thermocellulolyticum</name>
    <dbReference type="NCBI Taxonomy" id="3170016"/>
    <lineage>
        <taxon>Bacteria</taxon>
        <taxon>Pseudomonadati</taxon>
        <taxon>Pseudomonadota</taxon>
        <taxon>Gammaproteobacteria</taxon>
        <taxon>Nevskiales</taxon>
        <taxon>Nevskiaceae</taxon>
        <taxon>Sinimarinibacterium</taxon>
    </lineage>
</organism>
<dbReference type="Pfam" id="PF04337">
    <property type="entry name" value="DUF480"/>
    <property type="match status" value="1"/>
</dbReference>
<dbReference type="InterPro" id="IPR036390">
    <property type="entry name" value="WH_DNA-bd_sf"/>
</dbReference>
<keyword evidence="1" id="KW-0175">Coiled coil</keyword>
<protein>
    <submittedName>
        <fullName evidence="2">DUF480 domain-containing protein</fullName>
    </submittedName>
</protein>
<comment type="caution">
    <text evidence="2">The sequence shown here is derived from an EMBL/GenBank/DDBJ whole genome shotgun (WGS) entry which is preliminary data.</text>
</comment>
<dbReference type="InterPro" id="IPR036388">
    <property type="entry name" value="WH-like_DNA-bd_sf"/>
</dbReference>
<keyword evidence="3" id="KW-1185">Reference proteome</keyword>
<dbReference type="Gene3D" id="1.10.10.10">
    <property type="entry name" value="Winged helix-like DNA-binding domain superfamily/Winged helix DNA-binding domain"/>
    <property type="match status" value="2"/>
</dbReference>
<name>A0ABV2ACD3_9GAMM</name>
<accession>A0ABV2ACD3</accession>
<dbReference type="SUPFAM" id="SSF46785">
    <property type="entry name" value="Winged helix' DNA-binding domain"/>
    <property type="match status" value="2"/>
</dbReference>
<dbReference type="InterPro" id="IPR007432">
    <property type="entry name" value="DUF480"/>
</dbReference>
<dbReference type="PANTHER" id="PTHR38768">
    <property type="entry name" value="UPF0502 PROTEIN YCEH"/>
    <property type="match status" value="1"/>
</dbReference>
<dbReference type="PANTHER" id="PTHR38768:SF1">
    <property type="entry name" value="UPF0502 PROTEIN YCEH"/>
    <property type="match status" value="1"/>
</dbReference>
<sequence>MSELSLSISEARVVAVLVEKSIMTPQYYPMTVNAIMLAANQKTSRHPVMNLTEGEVGHALHSLEARRLVMRDNASARAQKWRHQFQHQMLLKPETQAVLVALMLRGAQTLAELRAHAEALNGPRDLDGVRRALADLADRAQPLVTELARAPGQSATRWAHLLCGAPTADAAAPISPRSAAAANDEIVALRERVAALEARMAELEARLGIGQPGVAPASGAD</sequence>
<gene>
    <name evidence="2" type="ORF">ABSH63_12590</name>
</gene>
<proteinExistence type="predicted"/>
<reference evidence="2 3" key="1">
    <citation type="submission" date="2024-06" db="EMBL/GenBank/DDBJ databases">
        <authorList>
            <person name="Li Z."/>
            <person name="Jiang Y."/>
        </authorList>
    </citation>
    <scope>NUCLEOTIDE SEQUENCE [LARGE SCALE GENOMIC DNA]</scope>
    <source>
        <strain evidence="2 3">HSW-8</strain>
    </source>
</reference>
<feature type="coiled-coil region" evidence="1">
    <location>
        <begin position="179"/>
        <end position="206"/>
    </location>
</feature>
<dbReference type="Proteomes" id="UP001465331">
    <property type="component" value="Unassembled WGS sequence"/>
</dbReference>
<dbReference type="RefSeq" id="WP_352890217.1">
    <property type="nucleotide sequence ID" value="NZ_JBEPIJ010000015.1"/>
</dbReference>
<evidence type="ECO:0000256" key="1">
    <source>
        <dbReference type="SAM" id="Coils"/>
    </source>
</evidence>